<dbReference type="EMBL" id="PFAN01000043">
    <property type="protein sequence ID" value="PIR95062.1"/>
    <property type="molecule type" value="Genomic_DNA"/>
</dbReference>
<evidence type="ECO:0000256" key="12">
    <source>
        <dbReference type="ARBA" id="ARBA00049255"/>
    </source>
</evidence>
<comment type="cofactor">
    <cofactor evidence="13">
        <name>Mg(2+)</name>
        <dbReference type="ChEBI" id="CHEBI:18420"/>
    </cofactor>
    <text evidence="13">Binds 2 magnesium ions per tetramer.</text>
</comment>
<dbReference type="InterPro" id="IPR004188">
    <property type="entry name" value="Phe-tRNA_ligase_II_N"/>
</dbReference>
<dbReference type="PROSITE" id="PS50862">
    <property type="entry name" value="AA_TRNA_LIGASE_II"/>
    <property type="match status" value="1"/>
</dbReference>
<evidence type="ECO:0000259" key="14">
    <source>
        <dbReference type="PROSITE" id="PS50862"/>
    </source>
</evidence>
<dbReference type="FunFam" id="3.30.930.10:FF:000089">
    <property type="entry name" value="Phenylalanine--tRNA ligase alpha subunit"/>
    <property type="match status" value="1"/>
</dbReference>
<dbReference type="GO" id="GO:0005737">
    <property type="term" value="C:cytoplasm"/>
    <property type="evidence" value="ECO:0007669"/>
    <property type="project" value="UniProtKB-SubCell"/>
</dbReference>
<evidence type="ECO:0000256" key="13">
    <source>
        <dbReference type="HAMAP-Rule" id="MF_00281"/>
    </source>
</evidence>
<dbReference type="HAMAP" id="MF_00281">
    <property type="entry name" value="Phe_tRNA_synth_alpha1"/>
    <property type="match status" value="1"/>
</dbReference>
<evidence type="ECO:0000256" key="3">
    <source>
        <dbReference type="ARBA" id="ARBA00011209"/>
    </source>
</evidence>
<dbReference type="PANTHER" id="PTHR11538:SF41">
    <property type="entry name" value="PHENYLALANINE--TRNA LIGASE, MITOCHONDRIAL"/>
    <property type="match status" value="1"/>
</dbReference>
<evidence type="ECO:0000256" key="4">
    <source>
        <dbReference type="ARBA" id="ARBA00022490"/>
    </source>
</evidence>
<dbReference type="NCBIfam" id="TIGR00468">
    <property type="entry name" value="pheS"/>
    <property type="match status" value="1"/>
</dbReference>
<proteinExistence type="inferred from homology"/>
<dbReference type="SUPFAM" id="SSF55681">
    <property type="entry name" value="Class II aaRS and biotin synthetases"/>
    <property type="match status" value="1"/>
</dbReference>
<dbReference type="SUPFAM" id="SSF46589">
    <property type="entry name" value="tRNA-binding arm"/>
    <property type="match status" value="1"/>
</dbReference>
<dbReference type="CDD" id="cd00496">
    <property type="entry name" value="PheRS_alpha_core"/>
    <property type="match status" value="1"/>
</dbReference>
<keyword evidence="5 13" id="KW-0436">Ligase</keyword>
<dbReference type="InterPro" id="IPR004529">
    <property type="entry name" value="Phe-tRNA-synth_IIc_asu"/>
</dbReference>
<keyword evidence="11 13" id="KW-0030">Aminoacyl-tRNA synthetase</keyword>
<dbReference type="InterPro" id="IPR010978">
    <property type="entry name" value="tRNA-bd_arm"/>
</dbReference>
<keyword evidence="7 13" id="KW-0547">Nucleotide-binding</keyword>
<dbReference type="GO" id="GO:0000049">
    <property type="term" value="F:tRNA binding"/>
    <property type="evidence" value="ECO:0007669"/>
    <property type="project" value="InterPro"/>
</dbReference>
<dbReference type="AlphaFoldDB" id="A0A2H0V7M4"/>
<dbReference type="Proteomes" id="UP000228614">
    <property type="component" value="Unassembled WGS sequence"/>
</dbReference>
<gene>
    <name evidence="13" type="primary">pheS</name>
    <name evidence="15" type="ORF">COT95_00750</name>
</gene>
<dbReference type="GO" id="GO:0006432">
    <property type="term" value="P:phenylalanyl-tRNA aminoacylation"/>
    <property type="evidence" value="ECO:0007669"/>
    <property type="project" value="UniProtKB-UniRule"/>
</dbReference>
<evidence type="ECO:0000256" key="5">
    <source>
        <dbReference type="ARBA" id="ARBA00022598"/>
    </source>
</evidence>
<dbReference type="GO" id="GO:0005524">
    <property type="term" value="F:ATP binding"/>
    <property type="evidence" value="ECO:0007669"/>
    <property type="project" value="UniProtKB-UniRule"/>
</dbReference>
<sequence>MNKDLKKIQQDIQSRLREITDASALRNFEKKYLGKKGELADFSKNMKNLPLEDRRDIGKEIQEIRKEVESLLSKLRNKFSGDNSQENFFDVTLPGEKIASGHLHPLTLVQRDLERIFSSMGFMILEGPELESDFYNFEALNIPKTHPARDMQDTFYIEGTSDLVMRTHTSNVQVRAMEKYGAPLRAVALGRIFRNEATDASHEHTFHQIEGLMVDKKISLANLAAVLKEMFSGLYEQDVNIRMRPGYFPFVEPGLEVEMSCVFCSGKGCSVCKKTGWVEMLGAGLVHPNVLRAGNIDPDKYQGFAFGTGIERLAMLKYGINDIRLFNAGDLSFLKQF</sequence>
<comment type="subunit">
    <text evidence="3 13">Tetramer of two alpha and two beta subunits.</text>
</comment>
<evidence type="ECO:0000256" key="11">
    <source>
        <dbReference type="ARBA" id="ARBA00023146"/>
    </source>
</evidence>
<dbReference type="InterPro" id="IPR022911">
    <property type="entry name" value="Phe_tRNA_ligase_alpha1_bac"/>
</dbReference>
<comment type="similarity">
    <text evidence="2 13">Belongs to the class-II aminoacyl-tRNA synthetase family. Phe-tRNA synthetase alpha subunit type 1 subfamily.</text>
</comment>
<keyword evidence="9 13" id="KW-0460">Magnesium</keyword>
<protein>
    <recommendedName>
        <fullName evidence="13">Phenylalanine--tRNA ligase alpha subunit</fullName>
        <ecNumber evidence="13">6.1.1.20</ecNumber>
    </recommendedName>
    <alternativeName>
        <fullName evidence="13">Phenylalanyl-tRNA synthetase alpha subunit</fullName>
        <shortName evidence="13">PheRS</shortName>
    </alternativeName>
</protein>
<keyword evidence="8 13" id="KW-0067">ATP-binding</keyword>
<accession>A0A2H0V7M4</accession>
<feature type="domain" description="Aminoacyl-transfer RNA synthetases class-II family profile" evidence="14">
    <location>
        <begin position="109"/>
        <end position="316"/>
    </location>
</feature>
<keyword evidence="4 13" id="KW-0963">Cytoplasm</keyword>
<evidence type="ECO:0000256" key="9">
    <source>
        <dbReference type="ARBA" id="ARBA00022842"/>
    </source>
</evidence>
<evidence type="ECO:0000256" key="10">
    <source>
        <dbReference type="ARBA" id="ARBA00022917"/>
    </source>
</evidence>
<dbReference type="GO" id="GO:0000287">
    <property type="term" value="F:magnesium ion binding"/>
    <property type="evidence" value="ECO:0007669"/>
    <property type="project" value="UniProtKB-UniRule"/>
</dbReference>
<evidence type="ECO:0000256" key="1">
    <source>
        <dbReference type="ARBA" id="ARBA00004496"/>
    </source>
</evidence>
<keyword evidence="6 13" id="KW-0479">Metal-binding</keyword>
<dbReference type="InterPro" id="IPR006195">
    <property type="entry name" value="aa-tRNA-synth_II"/>
</dbReference>
<dbReference type="InterPro" id="IPR045864">
    <property type="entry name" value="aa-tRNA-synth_II/BPL/LPL"/>
</dbReference>
<evidence type="ECO:0000256" key="2">
    <source>
        <dbReference type="ARBA" id="ARBA00010207"/>
    </source>
</evidence>
<feature type="binding site" evidence="13">
    <location>
        <position position="252"/>
    </location>
    <ligand>
        <name>Mg(2+)</name>
        <dbReference type="ChEBI" id="CHEBI:18420"/>
        <note>shared with beta subunit</note>
    </ligand>
</feature>
<comment type="caution">
    <text evidence="15">The sequence shown here is derived from an EMBL/GenBank/DDBJ whole genome shotgun (WGS) entry which is preliminary data.</text>
</comment>
<dbReference type="Pfam" id="PF02912">
    <property type="entry name" value="Phe_tRNA-synt_N"/>
    <property type="match status" value="1"/>
</dbReference>
<evidence type="ECO:0000256" key="7">
    <source>
        <dbReference type="ARBA" id="ARBA00022741"/>
    </source>
</evidence>
<dbReference type="GO" id="GO:0004826">
    <property type="term" value="F:phenylalanine-tRNA ligase activity"/>
    <property type="evidence" value="ECO:0007669"/>
    <property type="project" value="UniProtKB-UniRule"/>
</dbReference>
<dbReference type="Gene3D" id="3.30.930.10">
    <property type="entry name" value="Bira Bifunctional Protein, Domain 2"/>
    <property type="match status" value="1"/>
</dbReference>
<reference evidence="16" key="1">
    <citation type="submission" date="2017-09" db="EMBL/GenBank/DDBJ databases">
        <title>Depth-based differentiation of microbial function through sediment-hosted aquifers and enrichment of novel symbionts in the deep terrestrial subsurface.</title>
        <authorList>
            <person name="Probst A.J."/>
            <person name="Ladd B."/>
            <person name="Jarett J.K."/>
            <person name="Geller-Mcgrath D.E."/>
            <person name="Sieber C.M.K."/>
            <person name="Emerson J.B."/>
            <person name="Anantharaman K."/>
            <person name="Thomas B.C."/>
            <person name="Malmstrom R."/>
            <person name="Stieglmeier M."/>
            <person name="Klingl A."/>
            <person name="Woyke T."/>
            <person name="Ryan C.M."/>
            <person name="Banfield J.F."/>
        </authorList>
    </citation>
    <scope>NUCLEOTIDE SEQUENCE [LARGE SCALE GENOMIC DNA]</scope>
</reference>
<name>A0A2H0V7M4_9BACT</name>
<evidence type="ECO:0000256" key="6">
    <source>
        <dbReference type="ARBA" id="ARBA00022723"/>
    </source>
</evidence>
<evidence type="ECO:0000256" key="8">
    <source>
        <dbReference type="ARBA" id="ARBA00022840"/>
    </source>
</evidence>
<dbReference type="InterPro" id="IPR002319">
    <property type="entry name" value="Phenylalanyl-tRNA_Synthase"/>
</dbReference>
<evidence type="ECO:0000313" key="15">
    <source>
        <dbReference type="EMBL" id="PIR95062.1"/>
    </source>
</evidence>
<comment type="catalytic activity">
    <reaction evidence="12 13">
        <text>tRNA(Phe) + L-phenylalanine + ATP = L-phenylalanyl-tRNA(Phe) + AMP + diphosphate + H(+)</text>
        <dbReference type="Rhea" id="RHEA:19413"/>
        <dbReference type="Rhea" id="RHEA-COMP:9668"/>
        <dbReference type="Rhea" id="RHEA-COMP:9699"/>
        <dbReference type="ChEBI" id="CHEBI:15378"/>
        <dbReference type="ChEBI" id="CHEBI:30616"/>
        <dbReference type="ChEBI" id="CHEBI:33019"/>
        <dbReference type="ChEBI" id="CHEBI:58095"/>
        <dbReference type="ChEBI" id="CHEBI:78442"/>
        <dbReference type="ChEBI" id="CHEBI:78531"/>
        <dbReference type="ChEBI" id="CHEBI:456215"/>
        <dbReference type="EC" id="6.1.1.20"/>
    </reaction>
</comment>
<dbReference type="PANTHER" id="PTHR11538">
    <property type="entry name" value="PHENYLALANYL-TRNA SYNTHETASE"/>
    <property type="match status" value="1"/>
</dbReference>
<evidence type="ECO:0000313" key="16">
    <source>
        <dbReference type="Proteomes" id="UP000228614"/>
    </source>
</evidence>
<comment type="subcellular location">
    <subcellularLocation>
        <location evidence="1 13">Cytoplasm</location>
    </subcellularLocation>
</comment>
<dbReference type="EC" id="6.1.1.20" evidence="13"/>
<organism evidence="15 16">
    <name type="scientific">Candidatus Falkowbacteria bacterium CG10_big_fil_rev_8_21_14_0_10_37_6</name>
    <dbReference type="NCBI Taxonomy" id="1974563"/>
    <lineage>
        <taxon>Bacteria</taxon>
        <taxon>Candidatus Falkowiibacteriota</taxon>
    </lineage>
</organism>
<keyword evidence="10 13" id="KW-0648">Protein biosynthesis</keyword>
<dbReference type="Pfam" id="PF01409">
    <property type="entry name" value="tRNA-synt_2d"/>
    <property type="match status" value="1"/>
</dbReference>